<feature type="compositionally biased region" description="Polar residues" evidence="7">
    <location>
        <begin position="714"/>
        <end position="730"/>
    </location>
</feature>
<evidence type="ECO:0000313" key="11">
    <source>
        <dbReference type="EMBL" id="KZS17360.1"/>
    </source>
</evidence>
<feature type="compositionally biased region" description="Polar residues" evidence="7">
    <location>
        <begin position="386"/>
        <end position="419"/>
    </location>
</feature>
<dbReference type="Gene3D" id="2.30.30.140">
    <property type="match status" value="4"/>
</dbReference>
<dbReference type="Pfam" id="PF00076">
    <property type="entry name" value="RRM_1"/>
    <property type="match status" value="1"/>
</dbReference>
<keyword evidence="1" id="KW-0479">Metal-binding</keyword>
<dbReference type="InterPro" id="IPR000504">
    <property type="entry name" value="RRM_dom"/>
</dbReference>
<evidence type="ECO:0000256" key="1">
    <source>
        <dbReference type="ARBA" id="ARBA00022723"/>
    </source>
</evidence>
<dbReference type="GO" id="GO:0005737">
    <property type="term" value="C:cytoplasm"/>
    <property type="evidence" value="ECO:0007669"/>
    <property type="project" value="UniProtKB-ARBA"/>
</dbReference>
<dbReference type="Pfam" id="PF00567">
    <property type="entry name" value="TUDOR"/>
    <property type="match status" value="4"/>
</dbReference>
<keyword evidence="4 6" id="KW-0694">RNA-binding</keyword>
<organism evidence="11 12">
    <name type="scientific">Daphnia magna</name>
    <dbReference type="NCBI Taxonomy" id="35525"/>
    <lineage>
        <taxon>Eukaryota</taxon>
        <taxon>Metazoa</taxon>
        <taxon>Ecdysozoa</taxon>
        <taxon>Arthropoda</taxon>
        <taxon>Crustacea</taxon>
        <taxon>Branchiopoda</taxon>
        <taxon>Diplostraca</taxon>
        <taxon>Cladocera</taxon>
        <taxon>Anomopoda</taxon>
        <taxon>Daphniidae</taxon>
        <taxon>Daphnia</taxon>
    </lineage>
</organism>
<evidence type="ECO:0000256" key="2">
    <source>
        <dbReference type="ARBA" id="ARBA00022771"/>
    </source>
</evidence>
<keyword evidence="12" id="KW-1185">Reference proteome</keyword>
<dbReference type="Gene3D" id="2.40.50.90">
    <property type="match status" value="2"/>
</dbReference>
<feature type="compositionally biased region" description="Low complexity" evidence="7">
    <location>
        <begin position="782"/>
        <end position="794"/>
    </location>
</feature>
<name>A0A165AA59_9CRUS</name>
<protein>
    <recommendedName>
        <fullName evidence="13">Tudor domain-containing protein</fullName>
    </recommendedName>
</protein>
<keyword evidence="3" id="KW-0862">Zinc</keyword>
<feature type="domain" description="RRM" evidence="8">
    <location>
        <begin position="60"/>
        <end position="121"/>
    </location>
</feature>
<dbReference type="InterPro" id="IPR012677">
    <property type="entry name" value="Nucleotide-bd_a/b_plait_sf"/>
</dbReference>
<dbReference type="STRING" id="35525.A0A165AA59"/>
<feature type="domain" description="Tudor" evidence="9">
    <location>
        <begin position="1279"/>
        <end position="1340"/>
    </location>
</feature>
<dbReference type="InterPro" id="IPR050621">
    <property type="entry name" value="Tudor_domain_containing"/>
</dbReference>
<evidence type="ECO:0000259" key="9">
    <source>
        <dbReference type="PROSITE" id="PS50304"/>
    </source>
</evidence>
<evidence type="ECO:0000259" key="10">
    <source>
        <dbReference type="PROSITE" id="PS50865"/>
    </source>
</evidence>
<dbReference type="SMART" id="SM00360">
    <property type="entry name" value="RRM"/>
    <property type="match status" value="1"/>
</dbReference>
<dbReference type="PANTHER" id="PTHR22948">
    <property type="entry name" value="TUDOR DOMAIN CONTAINING PROTEIN"/>
    <property type="match status" value="1"/>
</dbReference>
<evidence type="ECO:0000256" key="7">
    <source>
        <dbReference type="SAM" id="MobiDB-lite"/>
    </source>
</evidence>
<dbReference type="SUPFAM" id="SSF144232">
    <property type="entry name" value="HIT/MYND zinc finger-like"/>
    <property type="match status" value="1"/>
</dbReference>
<feature type="region of interest" description="Disordered" evidence="7">
    <location>
        <begin position="375"/>
        <end position="421"/>
    </location>
</feature>
<feature type="domain" description="Tudor" evidence="9">
    <location>
        <begin position="537"/>
        <end position="595"/>
    </location>
</feature>
<dbReference type="SUPFAM" id="SSF63748">
    <property type="entry name" value="Tudor/PWWP/MBT"/>
    <property type="match status" value="4"/>
</dbReference>
<evidence type="ECO:0008006" key="13">
    <source>
        <dbReference type="Google" id="ProtNLM"/>
    </source>
</evidence>
<dbReference type="Proteomes" id="UP000076858">
    <property type="component" value="Unassembled WGS sequence"/>
</dbReference>
<dbReference type="PANTHER" id="PTHR22948:SF72">
    <property type="entry name" value="TUDOR DOMAIN-CONTAINING PROTEIN"/>
    <property type="match status" value="1"/>
</dbReference>
<keyword evidence="2 5" id="KW-0863">Zinc-finger</keyword>
<dbReference type="FunFam" id="2.30.30.140:FF:000018">
    <property type="entry name" value="Serine/threonine-protein kinase 31"/>
    <property type="match status" value="1"/>
</dbReference>
<evidence type="ECO:0000256" key="5">
    <source>
        <dbReference type="PROSITE-ProRule" id="PRU00134"/>
    </source>
</evidence>
<dbReference type="PROSITE" id="PS50865">
    <property type="entry name" value="ZF_MYND_2"/>
    <property type="match status" value="1"/>
</dbReference>
<evidence type="ECO:0000313" key="12">
    <source>
        <dbReference type="Proteomes" id="UP000076858"/>
    </source>
</evidence>
<sequence>MRRTTQRAPKRIPDRSHVEWHDFDPRVEEYYNANNHYTSGPGLHLPPSLPYAMRTNAVPYKLFVSGIHPHTTEEGIRHIFCNYGKPLSVIRTRNKLQQPIAFVEFESQCEADNAIIELDGKPPLNWEVCYAMTRCSEERVYPQFANLSLESDFERQTPMFQTSGIGRQPFHSRQSPGFTENESSMGLTRSKNTNSNFLKQEIPTCFVCGAQAPLVCTICKIRYCSQTCQGSDWPTHQHVCRPPPALEPASQHVHASNGATQLRLASGKSVAARNQDYPNISFPRQGSDCPIAIEKTHGLSVEFGQNHRTGSAESASSHSYIIKGIQPLDQMGPSNQRAADLSVTIHRNVNSGSRIKTPDLRIVKDVSDVPVHYGKNQPGRHGDMQATDQNKPAQGFTRSPNWTNNDAASKTNNKSSTITPKHDQTTLNERQYENHLEIGVGPKSRTFPIADVSPNTPVVTTPQKSQQTHTASAAKTYAKEFSPGRLQLISDKPSKVSVCFAKSPSEFYIQYFTFREILQQLMKSINNSAIMSDPLVNPTEGLPCLAIYPEDGCWYRAQVLKVLPDGIGVRYVDFGNTVKMPNNKANFLMMEYSLSEYPFYATKVKLADVFPVNGSSWHKDVCLRFREIVNDQTFLMECVQQDADAMSIRLKNCDGSDLVTRLLQESLVRKSPLKVSDELDRFPVATGTTALPRSQQMVHNPQMSHSQLPGLCSGTGTASSPVNRSPQAQERVQAVTPKESTVTSLTIPRQSPLPVHSPTRAALRQDANFSQPRAPTMPSAPVRPISLPSRPLSSAHSPLPPKTNSIIEVLEAGMTVIFQVIVRDSCDRFIGMLIRDEDDMGIIEFNSLAQTIESVHNFQPTVGSVVAALSLVDNQWYRGCITKVLKSSYTVLYVDYGNVEEGVISVKPIPSSYCHPMLCVRLSVAENSSLGIKQYVDETMVLESSHQMEVTAKNTKDSVLANIITEDIPACVVQLEPWTSLLSKLDVAPMPIRDIASPNWEVGLSCEVMPFVAEDVDCIYVQAVTDETVDLTCKIQKELNEYLPTSIAVSTIPVIGSCVAAIFPDDGELYRARIVETTEDSVSLFYVDFGNSATVSLSDIRVLPDRFYDYPACCKRVSLSRVVRPAIPLPTAVKDLLSSCINKIFNMLVLPSTSQFTECVLTQDGKVLNELIVDIFEQSNIRTGTSPPSQMPKLEAASPECYRTQERDAPVDNTLSEMSYDDGPFMELPVEKPFQAVISNVEGPQLIMLRVVDDQISTKLVRLGEELEAYATAIVRGYGPKLNEICIARYPDGKWYRSACIDEIADPAGKRYMCIQVDYGETHIVDVDDIRRIPKRLIDSLPYQAQHTILEGTESMEEVKTELSTRLGELLPNNSQVTVSVVSHVEMAYVVRIPEISAILSSEGLL</sequence>
<evidence type="ECO:0000256" key="3">
    <source>
        <dbReference type="ARBA" id="ARBA00022833"/>
    </source>
</evidence>
<feature type="compositionally biased region" description="Polar residues" evidence="7">
    <location>
        <begin position="738"/>
        <end position="749"/>
    </location>
</feature>
<feature type="domain" description="Tudor" evidence="9">
    <location>
        <begin position="859"/>
        <end position="916"/>
    </location>
</feature>
<dbReference type="EMBL" id="LRGB01000642">
    <property type="protein sequence ID" value="KZS17360.1"/>
    <property type="molecule type" value="Genomic_DNA"/>
</dbReference>
<proteinExistence type="predicted"/>
<gene>
    <name evidence="11" type="ORF">APZ42_016991</name>
</gene>
<dbReference type="GO" id="GO:0008270">
    <property type="term" value="F:zinc ion binding"/>
    <property type="evidence" value="ECO:0007669"/>
    <property type="project" value="UniProtKB-KW"/>
</dbReference>
<dbReference type="Gene3D" id="6.10.140.2220">
    <property type="match status" value="1"/>
</dbReference>
<evidence type="ECO:0000256" key="4">
    <source>
        <dbReference type="ARBA" id="ARBA00022884"/>
    </source>
</evidence>
<feature type="compositionally biased region" description="Polar residues" evidence="7">
    <location>
        <begin position="690"/>
        <end position="707"/>
    </location>
</feature>
<dbReference type="InterPro" id="IPR035437">
    <property type="entry name" value="SNase_OB-fold_sf"/>
</dbReference>
<dbReference type="InterPro" id="IPR002999">
    <property type="entry name" value="Tudor"/>
</dbReference>
<dbReference type="InterPro" id="IPR035979">
    <property type="entry name" value="RBD_domain_sf"/>
</dbReference>
<comment type="caution">
    <text evidence="11">The sequence shown here is derived from an EMBL/GenBank/DDBJ whole genome shotgun (WGS) entry which is preliminary data.</text>
</comment>
<dbReference type="PROSITE" id="PS50304">
    <property type="entry name" value="TUDOR"/>
    <property type="match status" value="4"/>
</dbReference>
<feature type="region of interest" description="Disordered" evidence="7">
    <location>
        <begin position="690"/>
        <end position="799"/>
    </location>
</feature>
<feature type="region of interest" description="Disordered" evidence="7">
    <location>
        <begin position="162"/>
        <end position="189"/>
    </location>
</feature>
<dbReference type="Pfam" id="PF01753">
    <property type="entry name" value="zf-MYND"/>
    <property type="match status" value="1"/>
</dbReference>
<accession>A0A165AA59</accession>
<dbReference type="PROSITE" id="PS50102">
    <property type="entry name" value="RRM"/>
    <property type="match status" value="1"/>
</dbReference>
<reference evidence="11 12" key="1">
    <citation type="submission" date="2016-03" db="EMBL/GenBank/DDBJ databases">
        <title>EvidentialGene: Evidence-directed Construction of Genes on Genomes.</title>
        <authorList>
            <person name="Gilbert D.G."/>
            <person name="Choi J.-H."/>
            <person name="Mockaitis K."/>
            <person name="Colbourne J."/>
            <person name="Pfrender M."/>
        </authorList>
    </citation>
    <scope>NUCLEOTIDE SEQUENCE [LARGE SCALE GENOMIC DNA]</scope>
    <source>
        <strain evidence="11 12">Xinb3</strain>
        <tissue evidence="11">Complete organism</tissue>
    </source>
</reference>
<dbReference type="InterPro" id="IPR002893">
    <property type="entry name" value="Znf_MYND"/>
</dbReference>
<dbReference type="SMART" id="SM00333">
    <property type="entry name" value="TUDOR"/>
    <property type="match status" value="4"/>
</dbReference>
<dbReference type="Gene3D" id="3.30.70.330">
    <property type="match status" value="1"/>
</dbReference>
<dbReference type="OrthoDB" id="6342911at2759"/>
<feature type="domain" description="MYND-type" evidence="10">
    <location>
        <begin position="205"/>
        <end position="240"/>
    </location>
</feature>
<dbReference type="SUPFAM" id="SSF54928">
    <property type="entry name" value="RNA-binding domain, RBD"/>
    <property type="match status" value="1"/>
</dbReference>
<evidence type="ECO:0000256" key="6">
    <source>
        <dbReference type="PROSITE-ProRule" id="PRU00176"/>
    </source>
</evidence>
<feature type="domain" description="Tudor" evidence="9">
    <location>
        <begin position="1051"/>
        <end position="1110"/>
    </location>
</feature>
<evidence type="ECO:0000259" key="8">
    <source>
        <dbReference type="PROSITE" id="PS50102"/>
    </source>
</evidence>
<dbReference type="CDD" id="cd20379">
    <property type="entry name" value="Tudor_dTUD-like"/>
    <property type="match status" value="2"/>
</dbReference>
<dbReference type="CDD" id="cd00590">
    <property type="entry name" value="RRM_SF"/>
    <property type="match status" value="1"/>
</dbReference>
<dbReference type="GO" id="GO:0003723">
    <property type="term" value="F:RNA binding"/>
    <property type="evidence" value="ECO:0007669"/>
    <property type="project" value="UniProtKB-UniRule"/>
</dbReference>